<keyword evidence="1" id="KW-1133">Transmembrane helix</keyword>
<dbReference type="AlphaFoldDB" id="A0A7R9EYF4"/>
<keyword evidence="1" id="KW-0472">Membrane</keyword>
<feature type="domain" description="Anoctamin transmembrane" evidence="2">
    <location>
        <begin position="23"/>
        <end position="68"/>
    </location>
</feature>
<evidence type="ECO:0000259" key="2">
    <source>
        <dbReference type="Pfam" id="PF04547"/>
    </source>
</evidence>
<dbReference type="InterPro" id="IPR049452">
    <property type="entry name" value="Anoctamin_TM"/>
</dbReference>
<evidence type="ECO:0000313" key="3">
    <source>
        <dbReference type="EMBL" id="CAD7442764.1"/>
    </source>
</evidence>
<dbReference type="Pfam" id="PF04547">
    <property type="entry name" value="Anoctamin"/>
    <property type="match status" value="1"/>
</dbReference>
<name>A0A7R9EYF4_9NEOP</name>
<keyword evidence="1" id="KW-0812">Transmembrane</keyword>
<organism evidence="3">
    <name type="scientific">Timema bartmani</name>
    <dbReference type="NCBI Taxonomy" id="61472"/>
    <lineage>
        <taxon>Eukaryota</taxon>
        <taxon>Metazoa</taxon>
        <taxon>Ecdysozoa</taxon>
        <taxon>Arthropoda</taxon>
        <taxon>Hexapoda</taxon>
        <taxon>Insecta</taxon>
        <taxon>Pterygota</taxon>
        <taxon>Neoptera</taxon>
        <taxon>Polyneoptera</taxon>
        <taxon>Phasmatodea</taxon>
        <taxon>Timematodea</taxon>
        <taxon>Timematoidea</taxon>
        <taxon>Timematidae</taxon>
        <taxon>Timema</taxon>
    </lineage>
</organism>
<evidence type="ECO:0000256" key="1">
    <source>
        <dbReference type="SAM" id="Phobius"/>
    </source>
</evidence>
<protein>
    <recommendedName>
        <fullName evidence="2">Anoctamin transmembrane domain-containing protein</fullName>
    </recommendedName>
</protein>
<gene>
    <name evidence="3" type="ORF">TBIB3V08_LOCUS5189</name>
</gene>
<accession>A0A7R9EYF4</accession>
<proteinExistence type="predicted"/>
<reference evidence="3" key="1">
    <citation type="submission" date="2020-11" db="EMBL/GenBank/DDBJ databases">
        <authorList>
            <person name="Tran Van P."/>
        </authorList>
    </citation>
    <scope>NUCLEOTIDE SEQUENCE</scope>
</reference>
<sequence length="91" mass="10563">MEADFETCLYPGSRYPAGHPREFQLTLEFWQTLAAKLAFVVIFENVVLLLTGLLAWAIPDVPTFIKELIVHEHKASMEARRKYLEEKRAKE</sequence>
<feature type="transmembrane region" description="Helical" evidence="1">
    <location>
        <begin position="37"/>
        <end position="58"/>
    </location>
</feature>
<dbReference type="EMBL" id="OD565849">
    <property type="protein sequence ID" value="CAD7442764.1"/>
    <property type="molecule type" value="Genomic_DNA"/>
</dbReference>